<gene>
    <name evidence="6" type="ORF">J5N97_028117</name>
</gene>
<feature type="region of interest" description="Disordered" evidence="4">
    <location>
        <begin position="482"/>
        <end position="525"/>
    </location>
</feature>
<comment type="function">
    <text evidence="3">Component of the exocyst complex.</text>
</comment>
<feature type="domain" description="Exocyst complex subunit Exo70 C-terminal" evidence="5">
    <location>
        <begin position="309"/>
        <end position="707"/>
    </location>
</feature>
<dbReference type="InterPro" id="IPR004140">
    <property type="entry name" value="Exo70"/>
</dbReference>
<feature type="compositionally biased region" description="Low complexity" evidence="4">
    <location>
        <begin position="503"/>
        <end position="513"/>
    </location>
</feature>
<dbReference type="Gene3D" id="1.20.1280.170">
    <property type="entry name" value="Exocyst complex component Exo70"/>
    <property type="match status" value="1"/>
</dbReference>
<evidence type="ECO:0000256" key="4">
    <source>
        <dbReference type="SAM" id="MobiDB-lite"/>
    </source>
</evidence>
<feature type="region of interest" description="Disordered" evidence="4">
    <location>
        <begin position="41"/>
        <end position="66"/>
    </location>
</feature>
<comment type="similarity">
    <text evidence="1 3">Belongs to the EXO70 family.</text>
</comment>
<dbReference type="Proteomes" id="UP001085076">
    <property type="component" value="Miscellaneous, Linkage group lg09"/>
</dbReference>
<dbReference type="SUPFAM" id="SSF74788">
    <property type="entry name" value="Cullin repeat-like"/>
    <property type="match status" value="1"/>
</dbReference>
<name>A0A9D5BYI4_9LILI</name>
<protein>
    <recommendedName>
        <fullName evidence="3">Exocyst subunit Exo70 family protein</fullName>
    </recommendedName>
</protein>
<keyword evidence="2 3" id="KW-0813">Transport</keyword>
<reference evidence="6" key="1">
    <citation type="submission" date="2021-03" db="EMBL/GenBank/DDBJ databases">
        <authorList>
            <person name="Li Z."/>
            <person name="Yang C."/>
        </authorList>
    </citation>
    <scope>NUCLEOTIDE SEQUENCE</scope>
    <source>
        <strain evidence="6">Dzin_1.0</strain>
        <tissue evidence="6">Leaf</tissue>
    </source>
</reference>
<evidence type="ECO:0000313" key="7">
    <source>
        <dbReference type="Proteomes" id="UP001085076"/>
    </source>
</evidence>
<evidence type="ECO:0000256" key="3">
    <source>
        <dbReference type="RuleBase" id="RU365026"/>
    </source>
</evidence>
<organism evidence="6 7">
    <name type="scientific">Dioscorea zingiberensis</name>
    <dbReference type="NCBI Taxonomy" id="325984"/>
    <lineage>
        <taxon>Eukaryota</taxon>
        <taxon>Viridiplantae</taxon>
        <taxon>Streptophyta</taxon>
        <taxon>Embryophyta</taxon>
        <taxon>Tracheophyta</taxon>
        <taxon>Spermatophyta</taxon>
        <taxon>Magnoliopsida</taxon>
        <taxon>Liliopsida</taxon>
        <taxon>Dioscoreales</taxon>
        <taxon>Dioscoreaceae</taxon>
        <taxon>Dioscorea</taxon>
    </lineage>
</organism>
<keyword evidence="3" id="KW-0268">Exocytosis</keyword>
<dbReference type="GO" id="GO:0015031">
    <property type="term" value="P:protein transport"/>
    <property type="evidence" value="ECO:0007669"/>
    <property type="project" value="UniProtKB-KW"/>
</dbReference>
<comment type="caution">
    <text evidence="6">The sequence shown here is derived from an EMBL/GenBank/DDBJ whole genome shotgun (WGS) entry which is preliminary data.</text>
</comment>
<dbReference type="GO" id="GO:0000145">
    <property type="term" value="C:exocyst"/>
    <property type="evidence" value="ECO:0007669"/>
    <property type="project" value="InterPro"/>
</dbReference>
<keyword evidence="7" id="KW-1185">Reference proteome</keyword>
<dbReference type="InterPro" id="IPR046364">
    <property type="entry name" value="Exo70_C"/>
</dbReference>
<feature type="region of interest" description="Disordered" evidence="4">
    <location>
        <begin position="1"/>
        <end position="27"/>
    </location>
</feature>
<sequence>MEKSQAPLPQKCSSFSSVREEKVRETGRSLSLGSIKLDDIHEITEDNKTSLEPEEGEQAKEATTNEEEIVHESINAEEIPLDLLSISEDVDRFLTTITTISDETQEIPELIIQRFTELLEKELAKYDAGEAKWSDDLEGMQLLDAVNRLSKLASLLTTSFSSDPKSRNAINLTGGVLHRTMIFLEEEFYILLEDSRTKVVPAAASTGQKTKRPPSFRAIAEHDRCLLPTAMASATEPTNNEASTDTVERLRRIAAEMIEAGYDLECVQVFTMARSNSLDASICNAGFEKISIDDVQRMQWEPLEASIATWIKAFRQAFTVNFPHERALCEEVFSDCGDIGRGVFRNLTRCVLVQFLDFAEAVAMTKRSAEKLFKVLDMYETLRDAAKQMDELFSSAASPEKEEKAEELAILSQLDLKSEIASALSRLGEAVVANFCDLESSIKAEAGKTPVPGGAVHPVTRYVINYLTYAFEYNETLEQVFQAHKKSERPSSMNDDGDDSHPSNNTVNVSSTNKNEDETTNEGDEQSPFAVQVMEVMDLLHQNVESKSKLYKDQSLSNIFLMNNGRYVMQKVKGSEEIKRLVGDTWCRKRSSEMRQYHKNYQRETWARLLGCFKDEGLQANGKVVKPVLKERFKNFNSMFEEIHKTQSVWVVSDEQLQSELRVSVSAVVVPAYRSFLGRFQQYLSPGRQTEKYIKYAPEDLETFIDDLFDGNATSMIRRRT</sequence>
<evidence type="ECO:0000259" key="5">
    <source>
        <dbReference type="Pfam" id="PF03081"/>
    </source>
</evidence>
<reference evidence="6" key="2">
    <citation type="journal article" date="2022" name="Hortic Res">
        <title>The genome of Dioscorea zingiberensis sheds light on the biosynthesis, origin and evolution of the medicinally important diosgenin saponins.</title>
        <authorList>
            <person name="Li Y."/>
            <person name="Tan C."/>
            <person name="Li Z."/>
            <person name="Guo J."/>
            <person name="Li S."/>
            <person name="Chen X."/>
            <person name="Wang C."/>
            <person name="Dai X."/>
            <person name="Yang H."/>
            <person name="Song W."/>
            <person name="Hou L."/>
            <person name="Xu J."/>
            <person name="Tong Z."/>
            <person name="Xu A."/>
            <person name="Yuan X."/>
            <person name="Wang W."/>
            <person name="Yang Q."/>
            <person name="Chen L."/>
            <person name="Sun Z."/>
            <person name="Wang K."/>
            <person name="Pan B."/>
            <person name="Chen J."/>
            <person name="Bao Y."/>
            <person name="Liu F."/>
            <person name="Qi X."/>
            <person name="Gang D.R."/>
            <person name="Wen J."/>
            <person name="Li J."/>
        </authorList>
    </citation>
    <scope>NUCLEOTIDE SEQUENCE</scope>
    <source>
        <strain evidence="6">Dzin_1.0</strain>
    </source>
</reference>
<evidence type="ECO:0000313" key="6">
    <source>
        <dbReference type="EMBL" id="KAJ0962995.1"/>
    </source>
</evidence>
<dbReference type="PANTHER" id="PTHR12542">
    <property type="entry name" value="EXOCYST COMPLEX PROTEIN EXO70"/>
    <property type="match status" value="1"/>
</dbReference>
<keyword evidence="3" id="KW-0653">Protein transport</keyword>
<feature type="compositionally biased region" description="Basic and acidic residues" evidence="4">
    <location>
        <begin position="41"/>
        <end position="51"/>
    </location>
</feature>
<proteinExistence type="inferred from homology"/>
<evidence type="ECO:0000256" key="2">
    <source>
        <dbReference type="ARBA" id="ARBA00022448"/>
    </source>
</evidence>
<dbReference type="AlphaFoldDB" id="A0A9D5BYI4"/>
<dbReference type="EMBL" id="JAGGNH010000009">
    <property type="protein sequence ID" value="KAJ0962995.1"/>
    <property type="molecule type" value="Genomic_DNA"/>
</dbReference>
<dbReference type="GO" id="GO:0006887">
    <property type="term" value="P:exocytosis"/>
    <property type="evidence" value="ECO:0007669"/>
    <property type="project" value="UniProtKB-KW"/>
</dbReference>
<accession>A0A9D5BYI4</accession>
<dbReference type="OrthoDB" id="1922221at2759"/>
<dbReference type="InterPro" id="IPR016159">
    <property type="entry name" value="Cullin_repeat-like_dom_sf"/>
</dbReference>
<dbReference type="PANTHER" id="PTHR12542:SF127">
    <property type="entry name" value="EXOCYST COMPLEX COMPONENT EXO70C1"/>
    <property type="match status" value="1"/>
</dbReference>
<dbReference type="Pfam" id="PF03081">
    <property type="entry name" value="Exo70_C"/>
    <property type="match status" value="1"/>
</dbReference>
<evidence type="ECO:0000256" key="1">
    <source>
        <dbReference type="ARBA" id="ARBA00006756"/>
    </source>
</evidence>
<feature type="compositionally biased region" description="Basic and acidic residues" evidence="4">
    <location>
        <begin position="18"/>
        <end position="27"/>
    </location>
</feature>
<dbReference type="GO" id="GO:0005546">
    <property type="term" value="F:phosphatidylinositol-4,5-bisphosphate binding"/>
    <property type="evidence" value="ECO:0007669"/>
    <property type="project" value="InterPro"/>
</dbReference>